<dbReference type="EMBL" id="UYYB01107541">
    <property type="protein sequence ID" value="VDM80154.1"/>
    <property type="molecule type" value="Genomic_DNA"/>
</dbReference>
<gene>
    <name evidence="1" type="ORF">SVUK_LOCUS15152</name>
</gene>
<dbReference type="Proteomes" id="UP000270094">
    <property type="component" value="Unassembled WGS sequence"/>
</dbReference>
<protein>
    <submittedName>
        <fullName evidence="1">Uncharacterized protein</fullName>
    </submittedName>
</protein>
<reference evidence="1 2" key="1">
    <citation type="submission" date="2018-11" db="EMBL/GenBank/DDBJ databases">
        <authorList>
            <consortium name="Pathogen Informatics"/>
        </authorList>
    </citation>
    <scope>NUCLEOTIDE SEQUENCE [LARGE SCALE GENOMIC DNA]</scope>
</reference>
<keyword evidence="2" id="KW-1185">Reference proteome</keyword>
<evidence type="ECO:0000313" key="1">
    <source>
        <dbReference type="EMBL" id="VDM80154.1"/>
    </source>
</evidence>
<organism evidence="1 2">
    <name type="scientific">Strongylus vulgaris</name>
    <name type="common">Blood worm</name>
    <dbReference type="NCBI Taxonomy" id="40348"/>
    <lineage>
        <taxon>Eukaryota</taxon>
        <taxon>Metazoa</taxon>
        <taxon>Ecdysozoa</taxon>
        <taxon>Nematoda</taxon>
        <taxon>Chromadorea</taxon>
        <taxon>Rhabditida</taxon>
        <taxon>Rhabditina</taxon>
        <taxon>Rhabditomorpha</taxon>
        <taxon>Strongyloidea</taxon>
        <taxon>Strongylidae</taxon>
        <taxon>Strongylus</taxon>
    </lineage>
</organism>
<accession>A0A3P7JNB9</accession>
<dbReference type="OrthoDB" id="5836006at2759"/>
<evidence type="ECO:0000313" key="2">
    <source>
        <dbReference type="Proteomes" id="UP000270094"/>
    </source>
</evidence>
<sequence length="76" mass="8548">MELVFVRKFPEALQHWKTTGAGLLTRMQALEPYPARSGAKLSAEDAEYEQAKEFLKTLDSSENPSIVSLFNISLVF</sequence>
<proteinExistence type="predicted"/>
<dbReference type="AlphaFoldDB" id="A0A3P7JNB9"/>
<name>A0A3P7JNB9_STRVU</name>